<evidence type="ECO:0000313" key="2">
    <source>
        <dbReference type="EMBL" id="GBP49314.1"/>
    </source>
</evidence>
<name>A0A4C1WGP7_EUMVA</name>
<comment type="caution">
    <text evidence="2">The sequence shown here is derived from an EMBL/GenBank/DDBJ whole genome shotgun (WGS) entry which is preliminary data.</text>
</comment>
<sequence>MRQTMTHERCRPRKGILNCLKSVQSRLAHGSHSKKRDFDEAADAGSDTRRRLIVTSATPELFIATRYTANIAVAYANGVRVCCFVVQTIRKCSVVPNIACRRRRIVNKAAAATARNEIGSRRAVSRGTCTWFPECAAKNALSDTIQLYPCVQSICRNVPTINPRKLSDVSVSPSALYSSAHATDRHRTVVGVDFAIRIDLGIRSPETFPSTRAGARRVTPVRTRSGPGTRPLF</sequence>
<accession>A0A4C1WGP7</accession>
<protein>
    <submittedName>
        <fullName evidence="2">Uncharacterized protein</fullName>
    </submittedName>
</protein>
<evidence type="ECO:0000256" key="1">
    <source>
        <dbReference type="SAM" id="MobiDB-lite"/>
    </source>
</evidence>
<keyword evidence="3" id="KW-1185">Reference proteome</keyword>
<dbReference type="AlphaFoldDB" id="A0A4C1WGP7"/>
<dbReference type="EMBL" id="BGZK01000542">
    <property type="protein sequence ID" value="GBP49314.1"/>
    <property type="molecule type" value="Genomic_DNA"/>
</dbReference>
<dbReference type="Proteomes" id="UP000299102">
    <property type="component" value="Unassembled WGS sequence"/>
</dbReference>
<gene>
    <name evidence="2" type="ORF">EVAR_27016_1</name>
</gene>
<organism evidence="2 3">
    <name type="scientific">Eumeta variegata</name>
    <name type="common">Bagworm moth</name>
    <name type="synonym">Eumeta japonica</name>
    <dbReference type="NCBI Taxonomy" id="151549"/>
    <lineage>
        <taxon>Eukaryota</taxon>
        <taxon>Metazoa</taxon>
        <taxon>Ecdysozoa</taxon>
        <taxon>Arthropoda</taxon>
        <taxon>Hexapoda</taxon>
        <taxon>Insecta</taxon>
        <taxon>Pterygota</taxon>
        <taxon>Neoptera</taxon>
        <taxon>Endopterygota</taxon>
        <taxon>Lepidoptera</taxon>
        <taxon>Glossata</taxon>
        <taxon>Ditrysia</taxon>
        <taxon>Tineoidea</taxon>
        <taxon>Psychidae</taxon>
        <taxon>Oiketicinae</taxon>
        <taxon>Eumeta</taxon>
    </lineage>
</organism>
<proteinExistence type="predicted"/>
<reference evidence="2 3" key="1">
    <citation type="journal article" date="2019" name="Commun. Biol.">
        <title>The bagworm genome reveals a unique fibroin gene that provides high tensile strength.</title>
        <authorList>
            <person name="Kono N."/>
            <person name="Nakamura H."/>
            <person name="Ohtoshi R."/>
            <person name="Tomita M."/>
            <person name="Numata K."/>
            <person name="Arakawa K."/>
        </authorList>
    </citation>
    <scope>NUCLEOTIDE SEQUENCE [LARGE SCALE GENOMIC DNA]</scope>
</reference>
<feature type="region of interest" description="Disordered" evidence="1">
    <location>
        <begin position="210"/>
        <end position="233"/>
    </location>
</feature>
<evidence type="ECO:0000313" key="3">
    <source>
        <dbReference type="Proteomes" id="UP000299102"/>
    </source>
</evidence>